<dbReference type="AlphaFoldDB" id="A0AAN9R5F7"/>
<reference evidence="2 3" key="1">
    <citation type="submission" date="2024-01" db="EMBL/GenBank/DDBJ databases">
        <title>The genomes of 5 underutilized Papilionoideae crops provide insights into root nodulation and disease resistanc.</title>
        <authorList>
            <person name="Jiang F."/>
        </authorList>
    </citation>
    <scope>NUCLEOTIDE SEQUENCE [LARGE SCALE GENOMIC DNA]</scope>
    <source>
        <strain evidence="2">LVBAO_FW01</strain>
        <tissue evidence="2">Leaves</tissue>
    </source>
</reference>
<comment type="caution">
    <text evidence="2">The sequence shown here is derived from an EMBL/GenBank/DDBJ whole genome shotgun (WGS) entry which is preliminary data.</text>
</comment>
<accession>A0AAN9R5F7</accession>
<dbReference type="EMBL" id="JAYMYQ010000001">
    <property type="protein sequence ID" value="KAK7358639.1"/>
    <property type="molecule type" value="Genomic_DNA"/>
</dbReference>
<organism evidence="2 3">
    <name type="scientific">Canavalia gladiata</name>
    <name type="common">Sword bean</name>
    <name type="synonym">Dolichos gladiatus</name>
    <dbReference type="NCBI Taxonomy" id="3824"/>
    <lineage>
        <taxon>Eukaryota</taxon>
        <taxon>Viridiplantae</taxon>
        <taxon>Streptophyta</taxon>
        <taxon>Embryophyta</taxon>
        <taxon>Tracheophyta</taxon>
        <taxon>Spermatophyta</taxon>
        <taxon>Magnoliopsida</taxon>
        <taxon>eudicotyledons</taxon>
        <taxon>Gunneridae</taxon>
        <taxon>Pentapetalae</taxon>
        <taxon>rosids</taxon>
        <taxon>fabids</taxon>
        <taxon>Fabales</taxon>
        <taxon>Fabaceae</taxon>
        <taxon>Papilionoideae</taxon>
        <taxon>50 kb inversion clade</taxon>
        <taxon>NPAAA clade</taxon>
        <taxon>indigoferoid/millettioid clade</taxon>
        <taxon>Phaseoleae</taxon>
        <taxon>Canavalia</taxon>
    </lineage>
</organism>
<feature type="signal peptide" evidence="1">
    <location>
        <begin position="1"/>
        <end position="18"/>
    </location>
</feature>
<proteinExistence type="predicted"/>
<evidence type="ECO:0000313" key="2">
    <source>
        <dbReference type="EMBL" id="KAK7358639.1"/>
    </source>
</evidence>
<dbReference type="Proteomes" id="UP001367508">
    <property type="component" value="Unassembled WGS sequence"/>
</dbReference>
<keyword evidence="1" id="KW-0732">Signal</keyword>
<protein>
    <recommendedName>
        <fullName evidence="4">Secreted protein</fullName>
    </recommendedName>
</protein>
<evidence type="ECO:0000256" key="1">
    <source>
        <dbReference type="SAM" id="SignalP"/>
    </source>
</evidence>
<name>A0AAN9R5F7_CANGL</name>
<feature type="chain" id="PRO_5042861571" description="Secreted protein" evidence="1">
    <location>
        <begin position="19"/>
        <end position="69"/>
    </location>
</feature>
<evidence type="ECO:0008006" key="4">
    <source>
        <dbReference type="Google" id="ProtNLM"/>
    </source>
</evidence>
<evidence type="ECO:0000313" key="3">
    <source>
        <dbReference type="Proteomes" id="UP001367508"/>
    </source>
</evidence>
<sequence>MVVAFWHLGISIPAKVLCIERVIGQVLCSWGVYNPPLFSLHATRYLASRLSEAKVSVSDSSLSVKREEE</sequence>
<gene>
    <name evidence="2" type="ORF">VNO77_00577</name>
</gene>
<keyword evidence="3" id="KW-1185">Reference proteome</keyword>